<dbReference type="GO" id="GO:0007130">
    <property type="term" value="P:synaptonemal complex assembly"/>
    <property type="evidence" value="ECO:0007669"/>
    <property type="project" value="TreeGrafter"/>
</dbReference>
<proteinExistence type="predicted"/>
<evidence type="ECO:0000256" key="1">
    <source>
        <dbReference type="ARBA" id="ARBA00004123"/>
    </source>
</evidence>
<dbReference type="GeneID" id="59325485"/>
<dbReference type="EMBL" id="CP059248">
    <property type="protein sequence ID" value="QLL32349.1"/>
    <property type="molecule type" value="Genomic_DNA"/>
</dbReference>
<name>A0A7G3ZFR3_9SACH</name>
<dbReference type="OrthoDB" id="1928087at2759"/>
<dbReference type="PANTHER" id="PTHR48225:SF7">
    <property type="entry name" value="MEIOSIS-SPECIFIC PROTEIN HOP1"/>
    <property type="match status" value="1"/>
</dbReference>
<organism evidence="7 8">
    <name type="scientific">Torulaspora globosa</name>
    <dbReference type="NCBI Taxonomy" id="48254"/>
    <lineage>
        <taxon>Eukaryota</taxon>
        <taxon>Fungi</taxon>
        <taxon>Dikarya</taxon>
        <taxon>Ascomycota</taxon>
        <taxon>Saccharomycotina</taxon>
        <taxon>Saccharomycetes</taxon>
        <taxon>Saccharomycetales</taxon>
        <taxon>Saccharomycetaceae</taxon>
        <taxon>Torulaspora</taxon>
    </lineage>
</organism>
<evidence type="ECO:0000256" key="4">
    <source>
        <dbReference type="ARBA" id="ARBA00023242"/>
    </source>
</evidence>
<evidence type="ECO:0000313" key="8">
    <source>
        <dbReference type="Proteomes" id="UP000515788"/>
    </source>
</evidence>
<sequence>MPWTSRYTKSTLYKVGTSAANLFLLFVSYKRKRRVNIPVLGMSTRQMLATKTANAAAKTKTSLSTEQSQKLIQTMLTMSFGCLAFLRGLFPDENFVDQRFVPEKVEKNYKKLGGSQSNSIKIKTLVRGKSSEADLLLNWLEKGVFQSIKLKYLKALSLGIFLNEDDPTDLLENYTFMFEYDGSDNFHMKVGCDKDKEIDSISLLDSRKMAQQLMRRFIIITQSLEPLPQKKFLTLRLMFNERAPPDYQPQLFRDATYDRPAVIKIPHSTDPDTFSVGSLDTKHHKISLKVLSASDCDVDDCPDLTLIDPFDLIDPRPETGTNQKVTCGDSVNSQTTNNLGDLLKSSQPYLQPTQAVASGGKVEILCECGMDCPKESTALKICKKCRKRVHGVCYGNAKGSAIEGCMTCVYGSQLELDSADFKDLMLLRRCYRYIARRRTFPSSVSSFFKHILGDIASDSELEHRLAFCLSVLFLDGILISDGEITNDASQTSKKTAATVIVDWPGIVTPNEGELSQNREYFWSFCYSPPKAHSCITDVLAESRNQIEGWLGEVQQLRKCLSDSLPSSFNLQSLDIRDKELESVSGKKRKHINLDQYLASSITYDTMDMRNEPEFQAPKKIRKISVSKKSLRSVW</sequence>
<feature type="domain" description="HORMA" evidence="6">
    <location>
        <begin position="66"/>
        <end position="290"/>
    </location>
</feature>
<dbReference type="InterPro" id="IPR003511">
    <property type="entry name" value="HORMA_dom"/>
</dbReference>
<dbReference type="RefSeq" id="XP_037139024.1">
    <property type="nucleotide sequence ID" value="XM_037283128.1"/>
</dbReference>
<evidence type="ECO:0000256" key="3">
    <source>
        <dbReference type="ARBA" id="ARBA00022454"/>
    </source>
</evidence>
<dbReference type="PROSITE" id="PS50815">
    <property type="entry name" value="HORMA"/>
    <property type="match status" value="1"/>
</dbReference>
<dbReference type="GO" id="GO:0005694">
    <property type="term" value="C:chromosome"/>
    <property type="evidence" value="ECO:0007669"/>
    <property type="project" value="UniProtKB-SubCell"/>
</dbReference>
<protein>
    <recommendedName>
        <fullName evidence="6">HORMA domain-containing protein</fullName>
    </recommendedName>
</protein>
<accession>A0A7G3ZFR3</accession>
<dbReference type="Gene3D" id="3.30.900.10">
    <property type="entry name" value="HORMA domain"/>
    <property type="match status" value="1"/>
</dbReference>
<dbReference type="Pfam" id="PF02301">
    <property type="entry name" value="HORMA"/>
    <property type="match status" value="1"/>
</dbReference>
<evidence type="ECO:0000256" key="2">
    <source>
        <dbReference type="ARBA" id="ARBA00004286"/>
    </source>
</evidence>
<dbReference type="SUPFAM" id="SSF56019">
    <property type="entry name" value="The spindle assembly checkpoint protein mad2"/>
    <property type="match status" value="1"/>
</dbReference>
<evidence type="ECO:0000256" key="5">
    <source>
        <dbReference type="ARBA" id="ARBA00023254"/>
    </source>
</evidence>
<dbReference type="PANTHER" id="PTHR48225">
    <property type="entry name" value="HORMA DOMAIN-CONTAINING PROTEIN 1"/>
    <property type="match status" value="1"/>
</dbReference>
<keyword evidence="4" id="KW-0539">Nucleus</keyword>
<dbReference type="Proteomes" id="UP000515788">
    <property type="component" value="Chromosome 3"/>
</dbReference>
<comment type="subcellular location">
    <subcellularLocation>
        <location evidence="2">Chromosome</location>
    </subcellularLocation>
    <subcellularLocation>
        <location evidence="1">Nucleus</location>
    </subcellularLocation>
</comment>
<dbReference type="KEGG" id="tgb:HG536_0C05180"/>
<keyword evidence="5" id="KW-0469">Meiosis</keyword>
<evidence type="ECO:0000313" key="7">
    <source>
        <dbReference type="EMBL" id="QLL32349.1"/>
    </source>
</evidence>
<dbReference type="GO" id="GO:0005634">
    <property type="term" value="C:nucleus"/>
    <property type="evidence" value="ECO:0007669"/>
    <property type="project" value="UniProtKB-SubCell"/>
</dbReference>
<dbReference type="InterPro" id="IPR051294">
    <property type="entry name" value="HORMA_MeioticProgression"/>
</dbReference>
<dbReference type="InterPro" id="IPR036570">
    <property type="entry name" value="HORMA_dom_sf"/>
</dbReference>
<keyword evidence="3" id="KW-0158">Chromosome</keyword>
<dbReference type="AlphaFoldDB" id="A0A7G3ZFR3"/>
<keyword evidence="8" id="KW-1185">Reference proteome</keyword>
<evidence type="ECO:0000259" key="6">
    <source>
        <dbReference type="PROSITE" id="PS50815"/>
    </source>
</evidence>
<gene>
    <name evidence="7" type="ORF">HG536_0C05180</name>
</gene>
<reference evidence="7 8" key="1">
    <citation type="submission" date="2020-06" db="EMBL/GenBank/DDBJ databases">
        <title>The yeast mating-type switching endonuclease HO is a domesticated member of an unorthodox homing genetic element family.</title>
        <authorList>
            <person name="Coughlan A.Y."/>
            <person name="Lombardi L."/>
            <person name="Braun-Galleani S."/>
            <person name="Martos A.R."/>
            <person name="Galeote V."/>
            <person name="Bigey F."/>
            <person name="Dequin S."/>
            <person name="Byrne K.P."/>
            <person name="Wolfe K.H."/>
        </authorList>
    </citation>
    <scope>NUCLEOTIDE SEQUENCE [LARGE SCALE GENOMIC DNA]</scope>
    <source>
        <strain evidence="7 8">CBS764</strain>
    </source>
</reference>
<dbReference type="GO" id="GO:0051598">
    <property type="term" value="P:meiotic recombination checkpoint signaling"/>
    <property type="evidence" value="ECO:0007669"/>
    <property type="project" value="TreeGrafter"/>
</dbReference>